<keyword evidence="3" id="KW-1185">Reference proteome</keyword>
<dbReference type="EMBL" id="LN736360">
    <property type="protein sequence ID" value="CEP60468.1"/>
    <property type="molecule type" value="Genomic_DNA"/>
</dbReference>
<dbReference type="GeneID" id="34683859"/>
<gene>
    <name evidence="2" type="ORF">LALA0_S01e11562g</name>
</gene>
<keyword evidence="1" id="KW-0732">Signal</keyword>
<dbReference type="AlphaFoldDB" id="A0A0C7N1P7"/>
<dbReference type="RefSeq" id="XP_022626711.1">
    <property type="nucleotide sequence ID" value="XM_022774634.1"/>
</dbReference>
<reference evidence="2 3" key="1">
    <citation type="submission" date="2014-12" db="EMBL/GenBank/DDBJ databases">
        <authorList>
            <person name="Neuveglise Cecile"/>
        </authorList>
    </citation>
    <scope>NUCLEOTIDE SEQUENCE [LARGE SCALE GENOMIC DNA]</scope>
    <source>
        <strain evidence="2 3">CBS 12615</strain>
    </source>
</reference>
<feature type="chain" id="PRO_5002203188" evidence="1">
    <location>
        <begin position="24"/>
        <end position="380"/>
    </location>
</feature>
<sequence>MAMLIEILCLLLHLFSLFFLSDRNETPKVDSIRPIAILKTSTTFEIGQLSRFLLNEGKDAAIVDCFHKESKFEAAGSIQSDENDCLADIKNSKVTNSVKNEEELILDFYSCLFRAELSYLRNARTLQAPSKISLAGVENSIPFTSRAACLVIGLAFLTWTLSSVRRFEQLDTRNVLSRLRILANLSLSRIHPIYNQIGELETKVLSRLRKLGILRQTGLSVDDQGKSPIFNELRRDGNIPKASNETHVQGEGLDAISKNEEITGVVETYVGLKDLPINLMSKNKALVFDLTTKEGRKEWKTYISRDKYRQLSCREQIYAHYNSPAEFSTRVTEAQVAPSFEMDPSLENVPLYDKHGKPLRRVCVPGIGWISRRKYLEQRG</sequence>
<protein>
    <submittedName>
        <fullName evidence="2">LALA0S01e11562g1_1</fullName>
    </submittedName>
</protein>
<organism evidence="2 3">
    <name type="scientific">Lachancea lanzarotensis</name>
    <dbReference type="NCBI Taxonomy" id="1245769"/>
    <lineage>
        <taxon>Eukaryota</taxon>
        <taxon>Fungi</taxon>
        <taxon>Dikarya</taxon>
        <taxon>Ascomycota</taxon>
        <taxon>Saccharomycotina</taxon>
        <taxon>Saccharomycetes</taxon>
        <taxon>Saccharomycetales</taxon>
        <taxon>Saccharomycetaceae</taxon>
        <taxon>Lachancea</taxon>
    </lineage>
</organism>
<evidence type="ECO:0000313" key="3">
    <source>
        <dbReference type="Proteomes" id="UP000054304"/>
    </source>
</evidence>
<evidence type="ECO:0000313" key="2">
    <source>
        <dbReference type="EMBL" id="CEP60468.1"/>
    </source>
</evidence>
<dbReference type="OrthoDB" id="4036433at2759"/>
<feature type="signal peptide" evidence="1">
    <location>
        <begin position="1"/>
        <end position="23"/>
    </location>
</feature>
<evidence type="ECO:0000256" key="1">
    <source>
        <dbReference type="SAM" id="SignalP"/>
    </source>
</evidence>
<accession>A0A0C7N1P7</accession>
<proteinExistence type="predicted"/>
<dbReference type="HOGENOM" id="CLU_727750_0_0_1"/>
<dbReference type="Proteomes" id="UP000054304">
    <property type="component" value="Unassembled WGS sequence"/>
</dbReference>
<name>A0A0C7N1P7_9SACH</name>